<dbReference type="GO" id="GO:0003824">
    <property type="term" value="F:catalytic activity"/>
    <property type="evidence" value="ECO:0007669"/>
    <property type="project" value="InterPro"/>
</dbReference>
<evidence type="ECO:0000256" key="1">
    <source>
        <dbReference type="ARBA" id="ARBA00005254"/>
    </source>
</evidence>
<evidence type="ECO:0000256" key="2">
    <source>
        <dbReference type="RuleBase" id="RU003707"/>
    </source>
</evidence>
<evidence type="ECO:0000313" key="3">
    <source>
        <dbReference type="EMBL" id="HGT82944.1"/>
    </source>
</evidence>
<dbReference type="CDD" id="cd06558">
    <property type="entry name" value="crotonase-like"/>
    <property type="match status" value="1"/>
</dbReference>
<dbReference type="Pfam" id="PF00378">
    <property type="entry name" value="ECH_1"/>
    <property type="match status" value="1"/>
</dbReference>
<protein>
    <submittedName>
        <fullName evidence="3">Crotonase/enoyl-CoA hydratase family protein</fullName>
    </submittedName>
</protein>
<dbReference type="Gene3D" id="1.10.287.2460">
    <property type="match status" value="1"/>
</dbReference>
<sequence length="253" mass="27757">MSLISIEKRSHTLIVTLNRAEKRNAINFEMAEELERVWRDFEEDDEIYVGIITGAGGNFCSGADLSDLERLANRVLNENGPLGFTRAIPSKPVISAISGYCVAGGLEIALWTDIRIADETAKFGVLNRRFGVPLIDGGTQRLPRIVGLGNALDLILTGKLIDVKEAYRIGFVNEVVPKGLALKRALEVAEMLCSYPQLAMKNDRKAVYLGLGMGLEKGLEIEAKLGVETIQNDAVLQQAKKFFEGKGRHGKID</sequence>
<dbReference type="PANTHER" id="PTHR43802">
    <property type="entry name" value="ENOYL-COA HYDRATASE"/>
    <property type="match status" value="1"/>
</dbReference>
<name>A0A7J3M3V5_ARCFL</name>
<dbReference type="Gene3D" id="3.90.226.10">
    <property type="entry name" value="2-enoyl-CoA Hydratase, Chain A, domain 1"/>
    <property type="match status" value="1"/>
</dbReference>
<dbReference type="NCBIfam" id="NF006108">
    <property type="entry name" value="PRK08259.1"/>
    <property type="match status" value="1"/>
</dbReference>
<dbReference type="InterPro" id="IPR001753">
    <property type="entry name" value="Enoyl-CoA_hydra/iso"/>
</dbReference>
<comment type="caution">
    <text evidence="3">The sequence shown here is derived from an EMBL/GenBank/DDBJ whole genome shotgun (WGS) entry which is preliminary data.</text>
</comment>
<dbReference type="InterPro" id="IPR018376">
    <property type="entry name" value="Enoyl-CoA_hyd/isom_CS"/>
</dbReference>
<comment type="similarity">
    <text evidence="1 2">Belongs to the enoyl-CoA hydratase/isomerase family.</text>
</comment>
<dbReference type="AlphaFoldDB" id="A0A7J3M3V5"/>
<dbReference type="PROSITE" id="PS00166">
    <property type="entry name" value="ENOYL_COA_HYDRATASE"/>
    <property type="match status" value="1"/>
</dbReference>
<accession>A0A7J3M3V5</accession>
<dbReference type="InterPro" id="IPR029045">
    <property type="entry name" value="ClpP/crotonase-like_dom_sf"/>
</dbReference>
<dbReference type="PANTHER" id="PTHR43802:SF1">
    <property type="entry name" value="IP11341P-RELATED"/>
    <property type="match status" value="1"/>
</dbReference>
<proteinExistence type="inferred from homology"/>
<organism evidence="3">
    <name type="scientific">Archaeoglobus fulgidus</name>
    <dbReference type="NCBI Taxonomy" id="2234"/>
    <lineage>
        <taxon>Archaea</taxon>
        <taxon>Methanobacteriati</taxon>
        <taxon>Methanobacteriota</taxon>
        <taxon>Archaeoglobi</taxon>
        <taxon>Archaeoglobales</taxon>
        <taxon>Archaeoglobaceae</taxon>
        <taxon>Archaeoglobus</taxon>
    </lineage>
</organism>
<dbReference type="SUPFAM" id="SSF52096">
    <property type="entry name" value="ClpP/crotonase"/>
    <property type="match status" value="1"/>
</dbReference>
<reference evidence="3" key="1">
    <citation type="journal article" date="2020" name="mSystems">
        <title>Genome- and Community-Level Interaction Insights into Carbon Utilization and Element Cycling Functions of Hydrothermarchaeota in Hydrothermal Sediment.</title>
        <authorList>
            <person name="Zhou Z."/>
            <person name="Liu Y."/>
            <person name="Xu W."/>
            <person name="Pan J."/>
            <person name="Luo Z.H."/>
            <person name="Li M."/>
        </authorList>
    </citation>
    <scope>NUCLEOTIDE SEQUENCE [LARGE SCALE GENOMIC DNA]</scope>
    <source>
        <strain evidence="3">SpSt-587</strain>
    </source>
</reference>
<gene>
    <name evidence="3" type="ORF">ENT52_04375</name>
</gene>
<dbReference type="EMBL" id="DSYZ01000089">
    <property type="protein sequence ID" value="HGT82944.1"/>
    <property type="molecule type" value="Genomic_DNA"/>
</dbReference>